<dbReference type="InterPro" id="IPR010721">
    <property type="entry name" value="UstE-like"/>
</dbReference>
<evidence type="ECO:0000256" key="1">
    <source>
        <dbReference type="SAM" id="Phobius"/>
    </source>
</evidence>
<dbReference type="GO" id="GO:0016020">
    <property type="term" value="C:membrane"/>
    <property type="evidence" value="ECO:0007669"/>
    <property type="project" value="TreeGrafter"/>
</dbReference>
<dbReference type="PATRIC" id="fig|43658.5.peg.685"/>
<reference evidence="2 3" key="1">
    <citation type="journal article" date="2015" name="BMC Genomics">
        <title>Genome mining reveals unlocked bioactive potential of marine Gram-negative bacteria.</title>
        <authorList>
            <person name="Machado H."/>
            <person name="Sonnenschein E.C."/>
            <person name="Melchiorsen J."/>
            <person name="Gram L."/>
        </authorList>
    </citation>
    <scope>NUCLEOTIDE SEQUENCE [LARGE SCALE GENOMIC DNA]</scope>
    <source>
        <strain evidence="2 3">S2471</strain>
    </source>
</reference>
<sequence length="247" mass="28311">METVNHNSDSQNAGGGVNREHGRTVAQRWTFVGLHFGLVLFCTWLALAQGWTHIGHLFGQQWTLVDQDRALLMLACVFVYWLRHAITVLYLLQRRIDWGEALGLLCFMAFFEIGLQLVGGGAFRAEVIPFGTLDIVALALLVIGSYLNSGSEIQRKWWKQDPANKGQCYTQGLFKYSMHINYFGDVVLFTGWCLLSYNYWTLLLPFFMAYSFISFHIPALDGYLSERYGEKFDQYAAKTKKLIPFVY</sequence>
<feature type="transmembrane region" description="Helical" evidence="1">
    <location>
        <begin position="182"/>
        <end position="200"/>
    </location>
</feature>
<keyword evidence="3" id="KW-1185">Reference proteome</keyword>
<evidence type="ECO:0000313" key="2">
    <source>
        <dbReference type="EMBL" id="KJZ12110.1"/>
    </source>
</evidence>
<dbReference type="Gene3D" id="1.20.120.1630">
    <property type="match status" value="1"/>
</dbReference>
<name>A0A0F4QXW4_9GAMM</name>
<dbReference type="PANTHER" id="PTHR32251:SF15">
    <property type="entry name" value="3-OXO-5-ALPHA-STEROID 4-DEHYDROGENASE (DUF1295)"/>
    <property type="match status" value="1"/>
</dbReference>
<gene>
    <name evidence="2" type="ORF">TW77_03280</name>
</gene>
<keyword evidence="1" id="KW-0812">Transmembrane</keyword>
<dbReference type="RefSeq" id="WP_046003544.1">
    <property type="nucleotide sequence ID" value="NZ_JXYA01000006.1"/>
</dbReference>
<proteinExistence type="predicted"/>
<dbReference type="Pfam" id="PF06966">
    <property type="entry name" value="DUF1295"/>
    <property type="match status" value="1"/>
</dbReference>
<accession>A0A0F4QXW4</accession>
<dbReference type="OrthoDB" id="9779233at2"/>
<feature type="transmembrane region" description="Helical" evidence="1">
    <location>
        <begin position="128"/>
        <end position="147"/>
    </location>
</feature>
<keyword evidence="1" id="KW-1133">Transmembrane helix</keyword>
<organism evidence="2 3">
    <name type="scientific">Pseudoalteromonas rubra</name>
    <dbReference type="NCBI Taxonomy" id="43658"/>
    <lineage>
        <taxon>Bacteria</taxon>
        <taxon>Pseudomonadati</taxon>
        <taxon>Pseudomonadota</taxon>
        <taxon>Gammaproteobacteria</taxon>
        <taxon>Alteromonadales</taxon>
        <taxon>Pseudoalteromonadaceae</taxon>
        <taxon>Pseudoalteromonas</taxon>
    </lineage>
</organism>
<dbReference type="Proteomes" id="UP000033452">
    <property type="component" value="Unassembled WGS sequence"/>
</dbReference>
<feature type="transmembrane region" description="Helical" evidence="1">
    <location>
        <begin position="29"/>
        <end position="51"/>
    </location>
</feature>
<dbReference type="PROSITE" id="PS50244">
    <property type="entry name" value="S5A_REDUCTASE"/>
    <property type="match status" value="1"/>
</dbReference>
<dbReference type="EMBL" id="JXYA01000006">
    <property type="protein sequence ID" value="KJZ12110.1"/>
    <property type="molecule type" value="Genomic_DNA"/>
</dbReference>
<dbReference type="PANTHER" id="PTHR32251">
    <property type="entry name" value="3-OXO-5-ALPHA-STEROID 4-DEHYDROGENASE"/>
    <property type="match status" value="1"/>
</dbReference>
<dbReference type="AlphaFoldDB" id="A0A0F4QXW4"/>
<protein>
    <submittedName>
        <fullName evidence="2">Membrane protein</fullName>
    </submittedName>
</protein>
<evidence type="ECO:0000313" key="3">
    <source>
        <dbReference type="Proteomes" id="UP000033452"/>
    </source>
</evidence>
<keyword evidence="1" id="KW-0472">Membrane</keyword>
<comment type="caution">
    <text evidence="2">The sequence shown here is derived from an EMBL/GenBank/DDBJ whole genome shotgun (WGS) entry which is preliminary data.</text>
</comment>
<feature type="transmembrane region" description="Helical" evidence="1">
    <location>
        <begin position="71"/>
        <end position="92"/>
    </location>
</feature>
<feature type="transmembrane region" description="Helical" evidence="1">
    <location>
        <begin position="104"/>
        <end position="122"/>
    </location>
</feature>